<evidence type="ECO:0000256" key="1">
    <source>
        <dbReference type="ARBA" id="ARBA00022737"/>
    </source>
</evidence>
<sequence>MISYLKFITTLFVFLFVSNCAEISDVNLYDLSITPTSSRLPHLGWTASFTFFFPDTSSISIGDTFTLDLDYVYRIKFGGTTETSNITVALDDGTKALQCYVTQQAAYLYESTILECRVITDLTSYSYASGEISFAFNFNSGGSTNQYELADSKFFSAGTMNIPFGSSMSADVQFDATPKPENFYYIGRSTTYGSIEVYYLDMICQDGNLLGGTETFVFDVADGKNPIDCSSVQVYLSDTFNDWWLPTSYESVTPDVLCYDNTVDITIDDTSATGDMLFVNALQNLYDGSNILSHTVTGTYSCFNTLSNTTYTSTINTVAVITATAGGVSMDISAFTTPSVVTSTTTTEWTGTYTTTYTTEVTETVGTDSTTTPEIIYHVETPSSIELEITVTSTTTTGWTGTFTTTYSTETTETVGTDSTTTPEIIYHVETPVTSTILSLSTNNNSTWYTGTTSTISITSTKSSSSIISTISTTLSSSIPSTSLTSTTQSTTSDIESSGTSYFRTVTTTSIIYWTESYATTFSTETQYTIGTDSVTTPNVVYHIKTPEVSTISTSTFSISTASSSNTISQTASTDKSVTQALSSSTISKPSTSVSTIVTTNSVTTLIQYPGSTSSVATAHQSLSIFSDSGDRSFPLPFQFIILAFSSLFMI</sequence>
<evidence type="ECO:0000313" key="4">
    <source>
        <dbReference type="EMBL" id="SMN18207.1"/>
    </source>
</evidence>
<dbReference type="GO" id="GO:0009986">
    <property type="term" value="C:cell surface"/>
    <property type="evidence" value="ECO:0007669"/>
    <property type="project" value="TreeGrafter"/>
</dbReference>
<name>A0A1X7QXN8_9SACH</name>
<dbReference type="GO" id="GO:0000128">
    <property type="term" value="P:flocculation"/>
    <property type="evidence" value="ECO:0007669"/>
    <property type="project" value="InterPro"/>
</dbReference>
<proteinExistence type="predicted"/>
<evidence type="ECO:0000313" key="5">
    <source>
        <dbReference type="Proteomes" id="UP000196158"/>
    </source>
</evidence>
<dbReference type="InterPro" id="IPR024672">
    <property type="entry name" value="Agglutinin-like_N"/>
</dbReference>
<dbReference type="OrthoDB" id="3981162at2759"/>
<dbReference type="Proteomes" id="UP000196158">
    <property type="component" value="Unassembled WGS sequence"/>
</dbReference>
<dbReference type="GO" id="GO:0030448">
    <property type="term" value="P:hyphal growth"/>
    <property type="evidence" value="ECO:0007669"/>
    <property type="project" value="TreeGrafter"/>
</dbReference>
<feature type="domain" description="Agglutinin-like protein N-terminal" evidence="3">
    <location>
        <begin position="50"/>
        <end position="302"/>
    </location>
</feature>
<organism evidence="4 5">
    <name type="scientific">Maudiozyma saulgeensis</name>
    <dbReference type="NCBI Taxonomy" id="1789683"/>
    <lineage>
        <taxon>Eukaryota</taxon>
        <taxon>Fungi</taxon>
        <taxon>Dikarya</taxon>
        <taxon>Ascomycota</taxon>
        <taxon>Saccharomycotina</taxon>
        <taxon>Saccharomycetes</taxon>
        <taxon>Saccharomycetales</taxon>
        <taxon>Saccharomycetaceae</taxon>
        <taxon>Maudiozyma</taxon>
    </lineage>
</organism>
<dbReference type="Gene3D" id="2.60.40.1280">
    <property type="match status" value="1"/>
</dbReference>
<dbReference type="InterPro" id="IPR043063">
    <property type="entry name" value="Agglutinin-like_N_N2"/>
</dbReference>
<protein>
    <submittedName>
        <fullName evidence="4">Similar to Saccharomyces cerevisiae YJR004C SAG1 Alpha-agglutinin of alpha-cells</fullName>
    </submittedName>
</protein>
<dbReference type="Pfam" id="PF00624">
    <property type="entry name" value="Flocculin"/>
    <property type="match status" value="3"/>
</dbReference>
<dbReference type="GO" id="GO:0030445">
    <property type="term" value="C:yeast-form cell wall"/>
    <property type="evidence" value="ECO:0007669"/>
    <property type="project" value="TreeGrafter"/>
</dbReference>
<feature type="chain" id="PRO_5012710914" evidence="2">
    <location>
        <begin position="24"/>
        <end position="651"/>
    </location>
</feature>
<gene>
    <name evidence="4" type="ORF">KASA_0Q06468G</name>
</gene>
<dbReference type="PANTHER" id="PTHR33793">
    <property type="entry name" value="ALPHA-AGGLUTININ"/>
    <property type="match status" value="1"/>
</dbReference>
<dbReference type="EMBL" id="FXLY01000002">
    <property type="protein sequence ID" value="SMN18207.1"/>
    <property type="molecule type" value="Genomic_DNA"/>
</dbReference>
<keyword evidence="5" id="KW-1185">Reference proteome</keyword>
<evidence type="ECO:0000256" key="2">
    <source>
        <dbReference type="SAM" id="SignalP"/>
    </source>
</evidence>
<reference evidence="4 5" key="1">
    <citation type="submission" date="2017-04" db="EMBL/GenBank/DDBJ databases">
        <authorList>
            <person name="Afonso C.L."/>
            <person name="Miller P.J."/>
            <person name="Scott M.A."/>
            <person name="Spackman E."/>
            <person name="Goraichik I."/>
            <person name="Dimitrov K.M."/>
            <person name="Suarez D.L."/>
            <person name="Swayne D.E."/>
        </authorList>
    </citation>
    <scope>NUCLEOTIDE SEQUENCE [LARGE SCALE GENOMIC DNA]</scope>
</reference>
<dbReference type="Gene3D" id="2.60.40.2430">
    <property type="entry name" value="Agglutinin-like protein, N-terminal domain, N2 subdomain"/>
    <property type="match status" value="1"/>
</dbReference>
<dbReference type="PANTHER" id="PTHR33793:SF2">
    <property type="entry name" value="AGGLUTININ-LIKE PROTEIN 6"/>
    <property type="match status" value="1"/>
</dbReference>
<accession>A0A1X7QXN8</accession>
<dbReference type="GO" id="GO:0030446">
    <property type="term" value="C:hyphal cell wall"/>
    <property type="evidence" value="ECO:0007669"/>
    <property type="project" value="TreeGrafter"/>
</dbReference>
<keyword evidence="2" id="KW-0732">Signal</keyword>
<dbReference type="GO" id="GO:1903561">
    <property type="term" value="C:extracellular vesicle"/>
    <property type="evidence" value="ECO:0007669"/>
    <property type="project" value="TreeGrafter"/>
</dbReference>
<dbReference type="STRING" id="1789683.A0A1X7QXN8"/>
<dbReference type="InterPro" id="IPR001389">
    <property type="entry name" value="Flocculin"/>
</dbReference>
<dbReference type="AlphaFoldDB" id="A0A1X7QXN8"/>
<feature type="signal peptide" evidence="2">
    <location>
        <begin position="1"/>
        <end position="23"/>
    </location>
</feature>
<evidence type="ECO:0000259" key="3">
    <source>
        <dbReference type="SMART" id="SM01056"/>
    </source>
</evidence>
<dbReference type="Pfam" id="PF11766">
    <property type="entry name" value="Candida_ALS_N"/>
    <property type="match status" value="1"/>
</dbReference>
<dbReference type="InterPro" id="IPR011252">
    <property type="entry name" value="Fibrogen-bd_dom1"/>
</dbReference>
<dbReference type="InterPro" id="IPR033504">
    <property type="entry name" value="ALS"/>
</dbReference>
<keyword evidence="1" id="KW-0677">Repeat</keyword>
<dbReference type="SMART" id="SM01056">
    <property type="entry name" value="Candida_ALS_N"/>
    <property type="match status" value="1"/>
</dbReference>